<keyword evidence="1" id="KW-0732">Signal</keyword>
<proteinExistence type="predicted"/>
<feature type="signal peptide" evidence="1">
    <location>
        <begin position="1"/>
        <end position="19"/>
    </location>
</feature>
<keyword evidence="3" id="KW-1185">Reference proteome</keyword>
<dbReference type="EMBL" id="JAVDQA010000001">
    <property type="protein sequence ID" value="MDR6299916.1"/>
    <property type="molecule type" value="Genomic_DNA"/>
</dbReference>
<evidence type="ECO:0000313" key="2">
    <source>
        <dbReference type="EMBL" id="MDR6299916.1"/>
    </source>
</evidence>
<sequence length="148" mass="16130">MKKICLTMLLFLVATFCYSQEKLGREELDISSGYFIGNKEVPKREFKNVLSTNEKAYKEFKRGKFYNTTGIIVGTASTVYLGITIGSGEDVETEEYVGGGLGLLGGLLLIIGGKSLINKSVETYNSSLEEVTFQLGATKDGIGLTVNF</sequence>
<dbReference type="RefSeq" id="WP_309726897.1">
    <property type="nucleotide sequence ID" value="NZ_JAVDQA010000001.1"/>
</dbReference>
<evidence type="ECO:0000313" key="3">
    <source>
        <dbReference type="Proteomes" id="UP001257659"/>
    </source>
</evidence>
<dbReference type="Proteomes" id="UP001257659">
    <property type="component" value="Unassembled WGS sequence"/>
</dbReference>
<accession>A0ABU1K3N1</accession>
<reference evidence="2 3" key="1">
    <citation type="submission" date="2023-07" db="EMBL/GenBank/DDBJ databases">
        <title>Genomic Encyclopedia of Type Strains, Phase IV (KMG-IV): sequencing the most valuable type-strain genomes for metagenomic binning, comparative biology and taxonomic classification.</title>
        <authorList>
            <person name="Goeker M."/>
        </authorList>
    </citation>
    <scope>NUCLEOTIDE SEQUENCE [LARGE SCALE GENOMIC DNA]</scope>
    <source>
        <strain evidence="2 3">DSM 102814</strain>
    </source>
</reference>
<name>A0ABU1K3N1_9FLAO</name>
<gene>
    <name evidence="2" type="ORF">GGR31_000532</name>
</gene>
<organism evidence="2 3">
    <name type="scientific">Mesonia maritima</name>
    <dbReference type="NCBI Taxonomy" id="1793873"/>
    <lineage>
        <taxon>Bacteria</taxon>
        <taxon>Pseudomonadati</taxon>
        <taxon>Bacteroidota</taxon>
        <taxon>Flavobacteriia</taxon>
        <taxon>Flavobacteriales</taxon>
        <taxon>Flavobacteriaceae</taxon>
        <taxon>Mesonia</taxon>
    </lineage>
</organism>
<comment type="caution">
    <text evidence="2">The sequence shown here is derived from an EMBL/GenBank/DDBJ whole genome shotgun (WGS) entry which is preliminary data.</text>
</comment>
<evidence type="ECO:0000256" key="1">
    <source>
        <dbReference type="SAM" id="SignalP"/>
    </source>
</evidence>
<feature type="chain" id="PRO_5045291408" evidence="1">
    <location>
        <begin position="20"/>
        <end position="148"/>
    </location>
</feature>
<protein>
    <submittedName>
        <fullName evidence="2">Uncharacterized protein</fullName>
    </submittedName>
</protein>